<name>A0A1H3HKV2_9BACI</name>
<dbReference type="GO" id="GO:0004177">
    <property type="term" value="F:aminopeptidase activity"/>
    <property type="evidence" value="ECO:0007669"/>
    <property type="project" value="UniProtKB-KW"/>
</dbReference>
<proteinExistence type="predicted"/>
<dbReference type="PANTHER" id="PTHR34448:SF1">
    <property type="entry name" value="BLL6088 PROTEIN"/>
    <property type="match status" value="1"/>
</dbReference>
<keyword evidence="3" id="KW-1185">Reference proteome</keyword>
<evidence type="ECO:0000313" key="2">
    <source>
        <dbReference type="EMBL" id="SDY16176.1"/>
    </source>
</evidence>
<dbReference type="Proteomes" id="UP000198935">
    <property type="component" value="Unassembled WGS sequence"/>
</dbReference>
<protein>
    <submittedName>
        <fullName evidence="2">Leucyl aminopeptidase (Aminopeptidase T)</fullName>
    </submittedName>
</protein>
<keyword evidence="2" id="KW-0378">Hydrolase</keyword>
<organism evidence="2 3">
    <name type="scientific">Evansella caseinilytica</name>
    <dbReference type="NCBI Taxonomy" id="1503961"/>
    <lineage>
        <taxon>Bacteria</taxon>
        <taxon>Bacillati</taxon>
        <taxon>Bacillota</taxon>
        <taxon>Bacilli</taxon>
        <taxon>Bacillales</taxon>
        <taxon>Bacillaceae</taxon>
        <taxon>Evansella</taxon>
    </lineage>
</organism>
<dbReference type="GO" id="GO:0046872">
    <property type="term" value="F:metal ion binding"/>
    <property type="evidence" value="ECO:0007669"/>
    <property type="project" value="UniProtKB-KW"/>
</dbReference>
<dbReference type="AlphaFoldDB" id="A0A1H3HKV2"/>
<dbReference type="Pfam" id="PF26233">
    <property type="entry name" value="NicX"/>
    <property type="match status" value="1"/>
</dbReference>
<gene>
    <name evidence="2" type="ORF">SAMN05421736_101534</name>
</gene>
<dbReference type="STRING" id="1503961.SAMN05421736_101534"/>
<keyword evidence="2" id="KW-0031">Aminopeptidase</keyword>
<dbReference type="PANTHER" id="PTHR34448">
    <property type="entry name" value="AMINOPEPTIDASE"/>
    <property type="match status" value="1"/>
</dbReference>
<dbReference type="EMBL" id="FNPI01000001">
    <property type="protein sequence ID" value="SDY16176.1"/>
    <property type="molecule type" value="Genomic_DNA"/>
</dbReference>
<evidence type="ECO:0000256" key="1">
    <source>
        <dbReference type="ARBA" id="ARBA00022723"/>
    </source>
</evidence>
<evidence type="ECO:0000313" key="3">
    <source>
        <dbReference type="Proteomes" id="UP000198935"/>
    </source>
</evidence>
<dbReference type="SUPFAM" id="SSF144052">
    <property type="entry name" value="Thermophilic metalloprotease-like"/>
    <property type="match status" value="1"/>
</dbReference>
<accession>A0A1H3HKV2</accession>
<dbReference type="InterPro" id="IPR058739">
    <property type="entry name" value="NicX"/>
</dbReference>
<dbReference type="GO" id="GO:0006508">
    <property type="term" value="P:proteolysis"/>
    <property type="evidence" value="ECO:0007669"/>
    <property type="project" value="InterPro"/>
</dbReference>
<reference evidence="3" key="1">
    <citation type="submission" date="2016-10" db="EMBL/GenBank/DDBJ databases">
        <authorList>
            <person name="Varghese N."/>
            <person name="Submissions S."/>
        </authorList>
    </citation>
    <scope>NUCLEOTIDE SEQUENCE [LARGE SCALE GENOMIC DNA]</scope>
    <source>
        <strain evidence="3">SP</strain>
    </source>
</reference>
<sequence length="315" mass="33365">MENLIQVCRNILQINMAANEGESLLVVTDNRKREIAGIFAAAGKELGLETMMIVMEERKKSGEEPPVAVKAAMGSADIVLCITEHSLTHTEARKDACRKGAKVATMPGITMDMLSEGAITADFLEVKEVTERVTAFLDNGKEVKLEKDGKTLSFSIAGRKGINSTGMFTEPSASGNLPSGESYIAPVETSGNGEMAVDGSIAGIGVLNEAMIITISDGRLVQASGSKLGAKLLNKLGDGEGRTLCEFGIGTNNKARVTGNVLEDEKVYGTVHLAFGSNHTFGGTVNAGVHIDCVIHRPNVFIDGRLIMENGKLLI</sequence>
<dbReference type="InterPro" id="IPR052170">
    <property type="entry name" value="M29_Exopeptidase"/>
</dbReference>
<keyword evidence="1" id="KW-0479">Metal-binding</keyword>
<keyword evidence="2" id="KW-0645">Protease</keyword>